<keyword evidence="2" id="KW-1185">Reference proteome</keyword>
<sequence length="233" mass="25913">MKNTPYILLCLIILSAFSCTKKEVPHYTISKVTKSDTASKVLVHISSRLTKDQLLSIAGKIKSDSSALPNLQLCYLLPGHSDKNTGANNYYAVAKYPNAQMANMQDTLKDADGNIVRLKITGVSAQTAKKLLALHPKELKDQNFFGHFIDDNNQTVIIPFRDFTDPKKELYILELDTTGKVVSATIPTVVKKDGEERWMVTDRGDYIILKDSVLSQYSIEDLGLPYNSIKSGL</sequence>
<protein>
    <recommendedName>
        <fullName evidence="3">Lipoprotein</fullName>
    </recommendedName>
</protein>
<dbReference type="RefSeq" id="WP_259093159.1">
    <property type="nucleotide sequence ID" value="NZ_BAAAZC010000030.1"/>
</dbReference>
<proteinExistence type="predicted"/>
<gene>
    <name evidence="1" type="ORF">GCM10022210_46260</name>
</gene>
<dbReference type="EMBL" id="BAAAZC010000030">
    <property type="protein sequence ID" value="GAA3988187.1"/>
    <property type="molecule type" value="Genomic_DNA"/>
</dbReference>
<reference evidence="2" key="1">
    <citation type="journal article" date="2019" name="Int. J. Syst. Evol. Microbiol.">
        <title>The Global Catalogue of Microorganisms (GCM) 10K type strain sequencing project: providing services to taxonomists for standard genome sequencing and annotation.</title>
        <authorList>
            <consortium name="The Broad Institute Genomics Platform"/>
            <consortium name="The Broad Institute Genome Sequencing Center for Infectious Disease"/>
            <person name="Wu L."/>
            <person name="Ma J."/>
        </authorList>
    </citation>
    <scope>NUCLEOTIDE SEQUENCE [LARGE SCALE GENOMIC DNA]</scope>
    <source>
        <strain evidence="2">JCM 16601</strain>
    </source>
</reference>
<evidence type="ECO:0000313" key="2">
    <source>
        <dbReference type="Proteomes" id="UP001500742"/>
    </source>
</evidence>
<organism evidence="1 2">
    <name type="scientific">Mucilaginibacter dorajii</name>
    <dbReference type="NCBI Taxonomy" id="692994"/>
    <lineage>
        <taxon>Bacteria</taxon>
        <taxon>Pseudomonadati</taxon>
        <taxon>Bacteroidota</taxon>
        <taxon>Sphingobacteriia</taxon>
        <taxon>Sphingobacteriales</taxon>
        <taxon>Sphingobacteriaceae</taxon>
        <taxon>Mucilaginibacter</taxon>
    </lineage>
</organism>
<dbReference type="PROSITE" id="PS51257">
    <property type="entry name" value="PROKAR_LIPOPROTEIN"/>
    <property type="match status" value="1"/>
</dbReference>
<name>A0ABP7QU69_9SPHI</name>
<accession>A0ABP7QU69</accession>
<evidence type="ECO:0008006" key="3">
    <source>
        <dbReference type="Google" id="ProtNLM"/>
    </source>
</evidence>
<dbReference type="Proteomes" id="UP001500742">
    <property type="component" value="Unassembled WGS sequence"/>
</dbReference>
<comment type="caution">
    <text evidence="1">The sequence shown here is derived from an EMBL/GenBank/DDBJ whole genome shotgun (WGS) entry which is preliminary data.</text>
</comment>
<evidence type="ECO:0000313" key="1">
    <source>
        <dbReference type="EMBL" id="GAA3988187.1"/>
    </source>
</evidence>